<dbReference type="InterPro" id="IPR003594">
    <property type="entry name" value="HATPase_dom"/>
</dbReference>
<keyword evidence="7" id="KW-0902">Two-component regulatory system</keyword>
<feature type="domain" description="PAC" evidence="13">
    <location>
        <begin position="674"/>
        <end position="726"/>
    </location>
</feature>
<evidence type="ECO:0000256" key="9">
    <source>
        <dbReference type="SAM" id="Phobius"/>
    </source>
</evidence>
<dbReference type="Pfam" id="PF00672">
    <property type="entry name" value="HAMP"/>
    <property type="match status" value="1"/>
</dbReference>
<dbReference type="Gene3D" id="3.30.565.10">
    <property type="entry name" value="Histidine kinase-like ATPase, C-terminal domain"/>
    <property type="match status" value="1"/>
</dbReference>
<keyword evidence="6" id="KW-0418">Kinase</keyword>
<dbReference type="PROSITE" id="PS50109">
    <property type="entry name" value="HIS_KIN"/>
    <property type="match status" value="1"/>
</dbReference>
<dbReference type="SUPFAM" id="SSF55874">
    <property type="entry name" value="ATPase domain of HSP90 chaperone/DNA topoisomerase II/histidine kinase"/>
    <property type="match status" value="1"/>
</dbReference>
<gene>
    <name evidence="15" type="ORF">KCG34_19755</name>
</gene>
<dbReference type="CDD" id="cd00130">
    <property type="entry name" value="PAS"/>
    <property type="match status" value="3"/>
</dbReference>
<dbReference type="PANTHER" id="PTHR43047:SF78">
    <property type="entry name" value="SENSORY_REGULATORY PROTEIN RPFC"/>
    <property type="match status" value="1"/>
</dbReference>
<dbReference type="Pfam" id="PF08448">
    <property type="entry name" value="PAS_4"/>
    <property type="match status" value="2"/>
</dbReference>
<dbReference type="Gene3D" id="3.40.50.2300">
    <property type="match status" value="1"/>
</dbReference>
<evidence type="ECO:0000259" key="13">
    <source>
        <dbReference type="PROSITE" id="PS50113"/>
    </source>
</evidence>
<dbReference type="SMART" id="SM00387">
    <property type="entry name" value="HATPase_c"/>
    <property type="match status" value="1"/>
</dbReference>
<dbReference type="Pfam" id="PF02518">
    <property type="entry name" value="HATPase_c"/>
    <property type="match status" value="1"/>
</dbReference>
<dbReference type="Pfam" id="PF00072">
    <property type="entry name" value="Response_reg"/>
    <property type="match status" value="1"/>
</dbReference>
<feature type="domain" description="PAC" evidence="13">
    <location>
        <begin position="404"/>
        <end position="456"/>
    </location>
</feature>
<dbReference type="Proteomes" id="UP000676409">
    <property type="component" value="Chromosome"/>
</dbReference>
<dbReference type="InterPro" id="IPR036097">
    <property type="entry name" value="HisK_dim/P_sf"/>
</dbReference>
<organism evidence="15 16">
    <name type="scientific">Phenylobacterium montanum</name>
    <dbReference type="NCBI Taxonomy" id="2823693"/>
    <lineage>
        <taxon>Bacteria</taxon>
        <taxon>Pseudomonadati</taxon>
        <taxon>Pseudomonadota</taxon>
        <taxon>Alphaproteobacteria</taxon>
        <taxon>Caulobacterales</taxon>
        <taxon>Caulobacteraceae</taxon>
        <taxon>Phenylobacterium</taxon>
    </lineage>
</organism>
<comment type="subcellular location">
    <subcellularLocation>
        <location evidence="2">Membrane</location>
    </subcellularLocation>
</comment>
<feature type="domain" description="PAS" evidence="12">
    <location>
        <begin position="329"/>
        <end position="398"/>
    </location>
</feature>
<keyword evidence="9" id="KW-0472">Membrane</keyword>
<comment type="catalytic activity">
    <reaction evidence="1">
        <text>ATP + protein L-histidine = ADP + protein N-phospho-L-histidine.</text>
        <dbReference type="EC" id="2.7.13.3"/>
    </reaction>
</comment>
<dbReference type="PROSITE" id="PS50110">
    <property type="entry name" value="RESPONSE_REGULATORY"/>
    <property type="match status" value="1"/>
</dbReference>
<dbReference type="Gene3D" id="1.10.287.130">
    <property type="match status" value="1"/>
</dbReference>
<evidence type="ECO:0000259" key="14">
    <source>
        <dbReference type="PROSITE" id="PS50885"/>
    </source>
</evidence>
<evidence type="ECO:0000256" key="7">
    <source>
        <dbReference type="ARBA" id="ARBA00023012"/>
    </source>
</evidence>
<dbReference type="PROSITE" id="PS50113">
    <property type="entry name" value="PAC"/>
    <property type="match status" value="3"/>
</dbReference>
<evidence type="ECO:0000313" key="15">
    <source>
        <dbReference type="EMBL" id="QUD87263.1"/>
    </source>
</evidence>
<dbReference type="SMART" id="SM00304">
    <property type="entry name" value="HAMP"/>
    <property type="match status" value="1"/>
</dbReference>
<feature type="transmembrane region" description="Helical" evidence="9">
    <location>
        <begin position="20"/>
        <end position="39"/>
    </location>
</feature>
<dbReference type="InterPro" id="IPR003660">
    <property type="entry name" value="HAMP_dom"/>
</dbReference>
<dbReference type="CDD" id="cd16922">
    <property type="entry name" value="HATPase_EvgS-ArcB-TorS-like"/>
    <property type="match status" value="1"/>
</dbReference>
<reference evidence="15" key="1">
    <citation type="submission" date="2021-04" db="EMBL/GenBank/DDBJ databases">
        <title>The complete genome sequence of Caulobacter sp. S6.</title>
        <authorList>
            <person name="Tang Y."/>
            <person name="Ouyang W."/>
            <person name="Liu Q."/>
            <person name="Huang B."/>
            <person name="Guo Z."/>
            <person name="Lei P."/>
        </authorList>
    </citation>
    <scope>NUCLEOTIDE SEQUENCE</scope>
    <source>
        <strain evidence="15">S6</strain>
    </source>
</reference>
<dbReference type="RefSeq" id="WP_211937315.1">
    <property type="nucleotide sequence ID" value="NZ_CP073078.1"/>
</dbReference>
<dbReference type="SMART" id="SM00388">
    <property type="entry name" value="HisKA"/>
    <property type="match status" value="1"/>
</dbReference>
<dbReference type="Gene3D" id="2.10.70.100">
    <property type="match status" value="1"/>
</dbReference>
<evidence type="ECO:0000256" key="4">
    <source>
        <dbReference type="ARBA" id="ARBA00022553"/>
    </source>
</evidence>
<feature type="domain" description="HAMP" evidence="14">
    <location>
        <begin position="261"/>
        <end position="314"/>
    </location>
</feature>
<keyword evidence="9" id="KW-1133">Transmembrane helix</keyword>
<dbReference type="NCBIfam" id="TIGR00229">
    <property type="entry name" value="sensory_box"/>
    <property type="match status" value="3"/>
</dbReference>
<dbReference type="CDD" id="cd00082">
    <property type="entry name" value="HisKA"/>
    <property type="match status" value="1"/>
</dbReference>
<dbReference type="AlphaFoldDB" id="A0A975FYM5"/>
<evidence type="ECO:0000256" key="5">
    <source>
        <dbReference type="ARBA" id="ARBA00022679"/>
    </source>
</evidence>
<dbReference type="Pfam" id="PF08447">
    <property type="entry name" value="PAS_3"/>
    <property type="match status" value="1"/>
</dbReference>
<dbReference type="Pfam" id="PF00512">
    <property type="entry name" value="HisKA"/>
    <property type="match status" value="1"/>
</dbReference>
<name>A0A975FYM5_9CAUL</name>
<dbReference type="InterPro" id="IPR000014">
    <property type="entry name" value="PAS"/>
</dbReference>
<dbReference type="InterPro" id="IPR013655">
    <property type="entry name" value="PAS_fold_3"/>
</dbReference>
<dbReference type="InterPro" id="IPR004358">
    <property type="entry name" value="Sig_transdc_His_kin-like_C"/>
</dbReference>
<keyword evidence="4 8" id="KW-0597">Phosphoprotein</keyword>
<dbReference type="FunFam" id="3.30.565.10:FF:000010">
    <property type="entry name" value="Sensor histidine kinase RcsC"/>
    <property type="match status" value="1"/>
</dbReference>
<feature type="domain" description="PAS" evidence="12">
    <location>
        <begin position="599"/>
        <end position="668"/>
    </location>
</feature>
<dbReference type="InterPro" id="IPR005467">
    <property type="entry name" value="His_kinase_dom"/>
</dbReference>
<dbReference type="InterPro" id="IPR001610">
    <property type="entry name" value="PAC"/>
</dbReference>
<dbReference type="SMART" id="SM00091">
    <property type="entry name" value="PAS"/>
    <property type="match status" value="3"/>
</dbReference>
<dbReference type="SUPFAM" id="SSF47384">
    <property type="entry name" value="Homodimeric domain of signal transducing histidine kinase"/>
    <property type="match status" value="1"/>
</dbReference>
<evidence type="ECO:0000259" key="11">
    <source>
        <dbReference type="PROSITE" id="PS50110"/>
    </source>
</evidence>
<dbReference type="EC" id="2.7.13.3" evidence="3"/>
<feature type="domain" description="Response regulatory" evidence="11">
    <location>
        <begin position="984"/>
        <end position="1101"/>
    </location>
</feature>
<evidence type="ECO:0000256" key="8">
    <source>
        <dbReference type="PROSITE-ProRule" id="PRU00169"/>
    </source>
</evidence>
<evidence type="ECO:0000256" key="3">
    <source>
        <dbReference type="ARBA" id="ARBA00012438"/>
    </source>
</evidence>
<dbReference type="InterPro" id="IPR013656">
    <property type="entry name" value="PAS_4"/>
</dbReference>
<evidence type="ECO:0000256" key="2">
    <source>
        <dbReference type="ARBA" id="ARBA00004370"/>
    </source>
</evidence>
<dbReference type="PRINTS" id="PR00344">
    <property type="entry name" value="BCTRLSENSOR"/>
</dbReference>
<dbReference type="GO" id="GO:0016020">
    <property type="term" value="C:membrane"/>
    <property type="evidence" value="ECO:0007669"/>
    <property type="project" value="UniProtKB-SubCell"/>
</dbReference>
<dbReference type="SUPFAM" id="SSF52172">
    <property type="entry name" value="CheY-like"/>
    <property type="match status" value="1"/>
</dbReference>
<evidence type="ECO:0000259" key="12">
    <source>
        <dbReference type="PROSITE" id="PS50112"/>
    </source>
</evidence>
<sequence length="1105" mass="118683">MFRARLFEYLSARLSVGARLALVAACIAPAVGLPLYLYLGQAGLDVRFAQREEDGAVWLAEVWPSVISPGDSPAPRPPSDFNAGAELRRFDAARGVERSEAGAALMRRVADSSNLTLDTDLDSFYAMDAATVELPQLLVASQAAGLARTPQEQALADRELRIRAAAAEAALRTAMGSDPSGHARAALAGPTDGLANAAAAGAAGAAELQPAIDRAWRADQAELARMLRARVQRLQQGIAISLTLIGAAILASAFFMIGVARNLAGRLRGLTTTIDRLNSGDVTVDVPFLSDQQEVGRIARALAELKQRRLDAIAEHLLVETANAAARDSEARYRMLAEAATDIILRYDATGVIEFISPSVAQIGFRPEDLIGRSAFEVFESRTGVTLQQRLDLIRQDALPPGAGQSLVEVRRPDGEPVLLEGKPSRLTDEEGRFIGAVTVLRDVTARLALEAELERRRVELEESSLLVSEAHRQAVMAEELAGVGHWRRDLKTGQVYWSDGVFQIFGFDPKAGPPPIGSAYALYDAEDRPMIGEALRRTETLGEPYAYETRVTRADGSVRSVRARGAAECNAAGEIVAVFGVIIDITEARMREEALRDSEARYRMLAERATDIIVRYDRQGVMEYISPSVRQLGYRAEDLVGRSIADFTDPDTREAALAAIAELAHGRLPRDGVSGEFRVERADGSWVWLEGSPALLRDDDGTTIGVVTALRDVTARREAEAELRRKRAEAEAAAQAKAEFLANMSHEIRTPLTGVIGFAGLMGKMQDLPERARTFTRRILTGGQALLSLVNDILDFSRLEAGQVELAPQPTALRPLFEDSVELVRPEAEAKGLNLDLRLADDLPDEAFVDGERVRQVLLNLVGNAIKFTAAGQVTVEAGPAEGERGRLRITVRDTGVGISAEHGDRLFQRFSQVDGSNTRRYGGAGLGLAISKGLVELMGGEIGVESAEGRGSTFWFTLAAPAGKAAPTAGEPDGETALTPLRILVVDDVAVNRELVTALLSPFDLELTEAANGAEAVEAAGRNPFDLILMDLQMPVMDGLAATRAIREGSSPNAATPILAVSANVMPPQVEACMAAGMNDHIAKPIDPQSLLNKIVQWTASAA</sequence>
<keyword evidence="5" id="KW-0808">Transferase</keyword>
<dbReference type="InterPro" id="IPR003661">
    <property type="entry name" value="HisK_dim/P_dom"/>
</dbReference>
<evidence type="ECO:0000256" key="6">
    <source>
        <dbReference type="ARBA" id="ARBA00022777"/>
    </source>
</evidence>
<evidence type="ECO:0000259" key="10">
    <source>
        <dbReference type="PROSITE" id="PS50109"/>
    </source>
</evidence>
<dbReference type="SMART" id="SM00448">
    <property type="entry name" value="REC"/>
    <property type="match status" value="1"/>
</dbReference>
<dbReference type="CDD" id="cd17546">
    <property type="entry name" value="REC_hyHK_CKI1_RcsC-like"/>
    <property type="match status" value="1"/>
</dbReference>
<dbReference type="InterPro" id="IPR001789">
    <property type="entry name" value="Sig_transdc_resp-reg_receiver"/>
</dbReference>
<feature type="domain" description="Histidine kinase" evidence="10">
    <location>
        <begin position="744"/>
        <end position="964"/>
    </location>
</feature>
<keyword evidence="9" id="KW-0812">Transmembrane</keyword>
<feature type="modified residue" description="4-aspartylphosphate" evidence="8">
    <location>
        <position position="1033"/>
    </location>
</feature>
<dbReference type="Gene3D" id="6.10.340.10">
    <property type="match status" value="1"/>
</dbReference>
<accession>A0A975FYM5</accession>
<dbReference type="PROSITE" id="PS50112">
    <property type="entry name" value="PAS"/>
    <property type="match status" value="2"/>
</dbReference>
<evidence type="ECO:0000313" key="16">
    <source>
        <dbReference type="Proteomes" id="UP000676409"/>
    </source>
</evidence>
<dbReference type="InterPro" id="IPR011006">
    <property type="entry name" value="CheY-like_superfamily"/>
</dbReference>
<evidence type="ECO:0000256" key="1">
    <source>
        <dbReference type="ARBA" id="ARBA00000085"/>
    </source>
</evidence>
<dbReference type="InterPro" id="IPR000700">
    <property type="entry name" value="PAS-assoc_C"/>
</dbReference>
<dbReference type="PANTHER" id="PTHR43047">
    <property type="entry name" value="TWO-COMPONENT HISTIDINE PROTEIN KINASE"/>
    <property type="match status" value="1"/>
</dbReference>
<keyword evidence="16" id="KW-1185">Reference proteome</keyword>
<dbReference type="EMBL" id="CP073078">
    <property type="protein sequence ID" value="QUD87263.1"/>
    <property type="molecule type" value="Genomic_DNA"/>
</dbReference>
<dbReference type="KEGG" id="caul:KCG34_19755"/>
<protein>
    <recommendedName>
        <fullName evidence="3">histidine kinase</fullName>
        <ecNumber evidence="3">2.7.13.3</ecNumber>
    </recommendedName>
</protein>
<dbReference type="Gene3D" id="3.30.450.20">
    <property type="entry name" value="PAS domain"/>
    <property type="match status" value="3"/>
</dbReference>
<dbReference type="PROSITE" id="PS50885">
    <property type="entry name" value="HAMP"/>
    <property type="match status" value="1"/>
</dbReference>
<feature type="domain" description="PAC" evidence="13">
    <location>
        <begin position="546"/>
        <end position="598"/>
    </location>
</feature>
<dbReference type="InterPro" id="IPR035965">
    <property type="entry name" value="PAS-like_dom_sf"/>
</dbReference>
<proteinExistence type="predicted"/>
<dbReference type="InterPro" id="IPR036890">
    <property type="entry name" value="HATPase_C_sf"/>
</dbReference>
<feature type="transmembrane region" description="Helical" evidence="9">
    <location>
        <begin position="238"/>
        <end position="260"/>
    </location>
</feature>
<dbReference type="SUPFAM" id="SSF55785">
    <property type="entry name" value="PYP-like sensor domain (PAS domain)"/>
    <property type="match status" value="3"/>
</dbReference>
<dbReference type="SMART" id="SM00086">
    <property type="entry name" value="PAC"/>
    <property type="match status" value="3"/>
</dbReference>
<dbReference type="GO" id="GO:0000155">
    <property type="term" value="F:phosphorelay sensor kinase activity"/>
    <property type="evidence" value="ECO:0007669"/>
    <property type="project" value="InterPro"/>
</dbReference>